<reference evidence="1" key="1">
    <citation type="submission" date="2022-10" db="EMBL/GenBank/DDBJ databases">
        <title>Genome Sequence of Xylaria curta.</title>
        <authorList>
            <person name="Buettner E."/>
        </authorList>
    </citation>
    <scope>NUCLEOTIDE SEQUENCE</scope>
    <source>
        <strain evidence="1">Babe10</strain>
    </source>
</reference>
<keyword evidence="2" id="KW-1185">Reference proteome</keyword>
<organism evidence="1 2">
    <name type="scientific">Xylaria curta</name>
    <dbReference type="NCBI Taxonomy" id="42375"/>
    <lineage>
        <taxon>Eukaryota</taxon>
        <taxon>Fungi</taxon>
        <taxon>Dikarya</taxon>
        <taxon>Ascomycota</taxon>
        <taxon>Pezizomycotina</taxon>
        <taxon>Sordariomycetes</taxon>
        <taxon>Xylariomycetidae</taxon>
        <taxon>Xylariales</taxon>
        <taxon>Xylariaceae</taxon>
        <taxon>Xylaria</taxon>
    </lineage>
</organism>
<comment type="caution">
    <text evidence="1">The sequence shown here is derived from an EMBL/GenBank/DDBJ whole genome shotgun (WGS) entry which is preliminary data.</text>
</comment>
<dbReference type="EMBL" id="JAPDGR010000772">
    <property type="protein sequence ID" value="KAJ2987557.1"/>
    <property type="molecule type" value="Genomic_DNA"/>
</dbReference>
<dbReference type="Proteomes" id="UP001143856">
    <property type="component" value="Unassembled WGS sequence"/>
</dbReference>
<protein>
    <submittedName>
        <fullName evidence="1">Uncharacterized protein</fullName>
    </submittedName>
</protein>
<evidence type="ECO:0000313" key="2">
    <source>
        <dbReference type="Proteomes" id="UP001143856"/>
    </source>
</evidence>
<proteinExistence type="predicted"/>
<sequence length="132" mass="14680">MAAIASHAIVSEVKFFHIEGVQMFGKETLEAGLLSVLRIGGVGVDEGKRAQVEKIWEQARNSLSESAGFGHTGGWRIEKDQGREDRDEFVVVGAWRDQDALSRFADDNAGTWGEVWRDIMLDIEVKAYSRIA</sequence>
<name>A0ACC1P814_9PEZI</name>
<gene>
    <name evidence="1" type="ORF">NUW58_g4442</name>
</gene>
<accession>A0ACC1P814</accession>
<evidence type="ECO:0000313" key="1">
    <source>
        <dbReference type="EMBL" id="KAJ2987557.1"/>
    </source>
</evidence>